<comment type="caution">
    <text evidence="2">The sequence shown here is derived from an EMBL/GenBank/DDBJ whole genome shotgun (WGS) entry which is preliminary data.</text>
</comment>
<dbReference type="EMBL" id="JAUZVZ010000009">
    <property type="protein sequence ID" value="MDP4536144.1"/>
    <property type="molecule type" value="Genomic_DNA"/>
</dbReference>
<accession>A0ABT9GYL7</accession>
<evidence type="ECO:0000313" key="2">
    <source>
        <dbReference type="EMBL" id="MDP4536144.1"/>
    </source>
</evidence>
<dbReference type="InterPro" id="IPR034660">
    <property type="entry name" value="DinB/YfiT-like"/>
</dbReference>
<evidence type="ECO:0000259" key="1">
    <source>
        <dbReference type="Pfam" id="PF12867"/>
    </source>
</evidence>
<evidence type="ECO:0000313" key="3">
    <source>
        <dbReference type="Proteomes" id="UP001231616"/>
    </source>
</evidence>
<keyword evidence="3" id="KW-1185">Reference proteome</keyword>
<dbReference type="Gene3D" id="1.20.120.450">
    <property type="entry name" value="dinb family like domain"/>
    <property type="match status" value="1"/>
</dbReference>
<name>A0ABT9GYL7_9GAMM</name>
<proteinExistence type="predicted"/>
<reference evidence="2 3" key="1">
    <citation type="submission" date="2023-08" db="EMBL/GenBank/DDBJ databases">
        <authorList>
            <person name="Joshi A."/>
            <person name="Thite S."/>
        </authorList>
    </citation>
    <scope>NUCLEOTIDE SEQUENCE [LARGE SCALE GENOMIC DNA]</scope>
    <source>
        <strain evidence="2 3">AC40</strain>
    </source>
</reference>
<dbReference type="Proteomes" id="UP001231616">
    <property type="component" value="Unassembled WGS sequence"/>
</dbReference>
<dbReference type="RefSeq" id="WP_305893409.1">
    <property type="nucleotide sequence ID" value="NZ_JAUZVZ010000009.1"/>
</dbReference>
<sequence>MDRQCMQIIEQNRRQLDLLKSILRQVTKEHYQQKKAWPGQPSVGKHVRHVLDHYQQLWLATESGRLDYRLRLRDEGAQTDPAIALQWIERLETWLQCLEHTDLEYQLHYQFAEGETYSSLHRELDFVASHCVHHLALIHALLDACGYSLPQAAGIHSSTQEYHRRCAR</sequence>
<protein>
    <submittedName>
        <fullName evidence="2">DinB family protein</fullName>
    </submittedName>
</protein>
<dbReference type="PANTHER" id="PTHR39473:SF1">
    <property type="entry name" value="DINB-LIKE DOMAIN-CONTAINING PROTEIN"/>
    <property type="match status" value="1"/>
</dbReference>
<gene>
    <name evidence="2" type="ORF">Q3O60_08090</name>
</gene>
<dbReference type="InterPro" id="IPR024775">
    <property type="entry name" value="DinB-like"/>
</dbReference>
<feature type="domain" description="DinB-like" evidence="1">
    <location>
        <begin position="13"/>
        <end position="138"/>
    </location>
</feature>
<dbReference type="Pfam" id="PF12867">
    <property type="entry name" value="DinB_2"/>
    <property type="match status" value="1"/>
</dbReference>
<dbReference type="PANTHER" id="PTHR39473">
    <property type="match status" value="1"/>
</dbReference>
<organism evidence="2 3">
    <name type="scientific">Alkalimonas collagenimarina</name>
    <dbReference type="NCBI Taxonomy" id="400390"/>
    <lineage>
        <taxon>Bacteria</taxon>
        <taxon>Pseudomonadati</taxon>
        <taxon>Pseudomonadota</taxon>
        <taxon>Gammaproteobacteria</taxon>
        <taxon>Alkalimonas</taxon>
    </lineage>
</organism>
<dbReference type="SUPFAM" id="SSF109854">
    <property type="entry name" value="DinB/YfiT-like putative metalloenzymes"/>
    <property type="match status" value="1"/>
</dbReference>